<keyword evidence="1" id="KW-0812">Transmembrane</keyword>
<sequence>MAVDISWFLTKCSFLRYLLRIASASLTITIGLSDFLVFWATILCKVVIIPNSLTFSKLLKAFFSTCSMPEVWSFHLYKALRRASLTHLTESLRASLIRLSSWMALILSNATCSFHLLNASLGLLIAFFSSSLRVVAIGFPSPLILFVASLKVLVGILFKVFKSFCPWRSLLSLSFSVSLR</sequence>
<dbReference type="EMBL" id="CAJZBQ010000003">
    <property type="protein sequence ID" value="CAG9311039.1"/>
    <property type="molecule type" value="Genomic_DNA"/>
</dbReference>
<evidence type="ECO:0000256" key="1">
    <source>
        <dbReference type="SAM" id="Phobius"/>
    </source>
</evidence>
<evidence type="ECO:0000313" key="2">
    <source>
        <dbReference type="EMBL" id="CAG9311039.1"/>
    </source>
</evidence>
<protein>
    <submittedName>
        <fullName evidence="2">Uncharacterized protein</fullName>
    </submittedName>
</protein>
<keyword evidence="3" id="KW-1185">Reference proteome</keyword>
<proteinExistence type="predicted"/>
<organism evidence="2 3">
    <name type="scientific">Blepharisma stoltei</name>
    <dbReference type="NCBI Taxonomy" id="1481888"/>
    <lineage>
        <taxon>Eukaryota</taxon>
        <taxon>Sar</taxon>
        <taxon>Alveolata</taxon>
        <taxon>Ciliophora</taxon>
        <taxon>Postciliodesmatophora</taxon>
        <taxon>Heterotrichea</taxon>
        <taxon>Heterotrichida</taxon>
        <taxon>Blepharismidae</taxon>
        <taxon>Blepharisma</taxon>
    </lineage>
</organism>
<name>A0AAU9IIS1_9CILI</name>
<feature type="transmembrane region" description="Helical" evidence="1">
    <location>
        <begin position="134"/>
        <end position="158"/>
    </location>
</feature>
<dbReference type="AlphaFoldDB" id="A0AAU9IIS1"/>
<gene>
    <name evidence="2" type="ORF">BSTOLATCC_MIC2743</name>
</gene>
<keyword evidence="1" id="KW-1133">Transmembrane helix</keyword>
<comment type="caution">
    <text evidence="2">The sequence shown here is derived from an EMBL/GenBank/DDBJ whole genome shotgun (WGS) entry which is preliminary data.</text>
</comment>
<feature type="transmembrane region" description="Helical" evidence="1">
    <location>
        <begin position="101"/>
        <end position="128"/>
    </location>
</feature>
<reference evidence="2" key="1">
    <citation type="submission" date="2021-09" db="EMBL/GenBank/DDBJ databases">
        <authorList>
            <consortium name="AG Swart"/>
            <person name="Singh M."/>
            <person name="Singh A."/>
            <person name="Seah K."/>
            <person name="Emmerich C."/>
        </authorList>
    </citation>
    <scope>NUCLEOTIDE SEQUENCE</scope>
    <source>
        <strain evidence="2">ATCC30299</strain>
    </source>
</reference>
<evidence type="ECO:0000313" key="3">
    <source>
        <dbReference type="Proteomes" id="UP001162131"/>
    </source>
</evidence>
<feature type="transmembrane region" description="Helical" evidence="1">
    <location>
        <begin position="21"/>
        <end position="49"/>
    </location>
</feature>
<dbReference type="Proteomes" id="UP001162131">
    <property type="component" value="Unassembled WGS sequence"/>
</dbReference>
<keyword evidence="1" id="KW-0472">Membrane</keyword>
<accession>A0AAU9IIS1</accession>